<keyword evidence="5" id="KW-0472">Membrane</keyword>
<evidence type="ECO:0000256" key="3">
    <source>
        <dbReference type="ARBA" id="ARBA00022519"/>
    </source>
</evidence>
<dbReference type="Pfam" id="PF03279">
    <property type="entry name" value="Lip_A_acyltrans"/>
    <property type="match status" value="1"/>
</dbReference>
<dbReference type="GO" id="GO:0016746">
    <property type="term" value="F:acyltransferase activity"/>
    <property type="evidence" value="ECO:0007669"/>
    <property type="project" value="UniProtKB-KW"/>
</dbReference>
<gene>
    <name evidence="8" type="ORF">EC580_07660</name>
</gene>
<dbReference type="EMBL" id="RIZI01000164">
    <property type="protein sequence ID" value="RNF62192.1"/>
    <property type="molecule type" value="Genomic_DNA"/>
</dbReference>
<evidence type="ECO:0000256" key="6">
    <source>
        <dbReference type="ARBA" id="ARBA00023315"/>
    </source>
</evidence>
<keyword evidence="2" id="KW-1003">Cell membrane</keyword>
<keyword evidence="6" id="KW-0012">Acyltransferase</keyword>
<reference evidence="8" key="1">
    <citation type="submission" date="2018-10" db="EMBL/GenBank/DDBJ databases">
        <title>Acidithiobacillus sulfuriphilus sp. nov.: an extremely acidophilic sulfur-oxidizing chemolithotroph isolated from a neutral pH environment.</title>
        <authorList>
            <person name="Falagan C."/>
            <person name="Moya-Beltran A."/>
            <person name="Quatrini R."/>
            <person name="Johnson D.B."/>
        </authorList>
    </citation>
    <scope>NUCLEOTIDE SEQUENCE [LARGE SCALE GENOMIC DNA]</scope>
    <source>
        <strain evidence="8">CJ-2</strain>
    </source>
</reference>
<evidence type="ECO:0000256" key="2">
    <source>
        <dbReference type="ARBA" id="ARBA00022475"/>
    </source>
</evidence>
<dbReference type="InterPro" id="IPR014548">
    <property type="entry name" value="Ac_Trasf"/>
</dbReference>
<feature type="compositionally biased region" description="Pro residues" evidence="7">
    <location>
        <begin position="1"/>
        <end position="12"/>
    </location>
</feature>
<protein>
    <submittedName>
        <fullName evidence="8">Acyl-CoA synthetase</fullName>
    </submittedName>
</protein>
<comment type="caution">
    <text evidence="8">The sequence shown here is derived from an EMBL/GenBank/DDBJ whole genome shotgun (WGS) entry which is preliminary data.</text>
</comment>
<evidence type="ECO:0000256" key="7">
    <source>
        <dbReference type="SAM" id="MobiDB-lite"/>
    </source>
</evidence>
<dbReference type="CDD" id="cd07984">
    <property type="entry name" value="LPLAT_LABLAT-like"/>
    <property type="match status" value="1"/>
</dbReference>
<feature type="region of interest" description="Disordered" evidence="7">
    <location>
        <begin position="1"/>
        <end position="21"/>
    </location>
</feature>
<accession>A0A3M8R3E6</accession>
<keyword evidence="3" id="KW-0997">Cell inner membrane</keyword>
<evidence type="ECO:0000256" key="5">
    <source>
        <dbReference type="ARBA" id="ARBA00023136"/>
    </source>
</evidence>
<name>A0A3M8R3E6_9PROT</name>
<dbReference type="PANTHER" id="PTHR30606:SF9">
    <property type="entry name" value="LIPID A BIOSYNTHESIS LAUROYLTRANSFERASE"/>
    <property type="match status" value="1"/>
</dbReference>
<evidence type="ECO:0000313" key="8">
    <source>
        <dbReference type="EMBL" id="RNF62192.1"/>
    </source>
</evidence>
<dbReference type="GO" id="GO:0005886">
    <property type="term" value="C:plasma membrane"/>
    <property type="evidence" value="ECO:0007669"/>
    <property type="project" value="UniProtKB-SubCell"/>
</dbReference>
<sequence length="306" mass="34832">MNPPDQASPPPNRTSWTQQPERGSMTMLRLITWISTALGLRPARVILHLIAGYFLLFAPTARRSSRTYLTRVLGQPARIRHIYRHFFTFAATIHDRIYLLNNRFDLFDIDVHQPAVIDAAIAAGQGVLLLGAHLGSFEVLRAVGRQRPALCVVMVMYEQNAKRINAMLSAINPAAEQNIIPLGRMDSMIRVQEQLRNGALVGLLGDRSFGLEKVQSIAFLGEPALWPSGPFRMAAILRRPIFFMVGLHTGPGKYEIFFDELADFTNVERADREAALHKAMDKYVNLLDKYCHFSPYNWFNFFDFWR</sequence>
<proteinExistence type="predicted"/>
<dbReference type="PIRSF" id="PIRSF028561">
    <property type="entry name" value="Ac_Trasf"/>
    <property type="match status" value="1"/>
</dbReference>
<evidence type="ECO:0000256" key="1">
    <source>
        <dbReference type="ARBA" id="ARBA00004533"/>
    </source>
</evidence>
<dbReference type="AlphaFoldDB" id="A0A3M8R3E6"/>
<comment type="subcellular location">
    <subcellularLocation>
        <location evidence="1">Cell inner membrane</location>
    </subcellularLocation>
</comment>
<keyword evidence="4" id="KW-0808">Transferase</keyword>
<organism evidence="8">
    <name type="scientific">Acidithiobacillus sulfuriphilus</name>
    <dbReference type="NCBI Taxonomy" id="1867749"/>
    <lineage>
        <taxon>Bacteria</taxon>
        <taxon>Pseudomonadati</taxon>
        <taxon>Pseudomonadota</taxon>
        <taxon>Acidithiobacillia</taxon>
        <taxon>Acidithiobacillales</taxon>
        <taxon>Acidithiobacillaceae</taxon>
        <taxon>Acidithiobacillus</taxon>
    </lineage>
</organism>
<dbReference type="InterPro" id="IPR004960">
    <property type="entry name" value="LipA_acyltrans"/>
</dbReference>
<dbReference type="PANTHER" id="PTHR30606">
    <property type="entry name" value="LIPID A BIOSYNTHESIS LAUROYL ACYLTRANSFERASE"/>
    <property type="match status" value="1"/>
</dbReference>
<evidence type="ECO:0000256" key="4">
    <source>
        <dbReference type="ARBA" id="ARBA00022679"/>
    </source>
</evidence>
<dbReference type="GO" id="GO:0009247">
    <property type="term" value="P:glycolipid biosynthetic process"/>
    <property type="evidence" value="ECO:0007669"/>
    <property type="project" value="UniProtKB-ARBA"/>
</dbReference>
<dbReference type="OrthoDB" id="9808633at2"/>